<feature type="chain" id="PRO_5012816376" description="Invasion protein IalB, involved in pathogenesis" evidence="1">
    <location>
        <begin position="29"/>
        <end position="221"/>
    </location>
</feature>
<protein>
    <recommendedName>
        <fullName evidence="4">Invasion protein IalB, involved in pathogenesis</fullName>
    </recommendedName>
</protein>
<organism evidence="2 3">
    <name type="scientific">Muricoccus roseus</name>
    <dbReference type="NCBI Taxonomy" id="198092"/>
    <lineage>
        <taxon>Bacteria</taxon>
        <taxon>Pseudomonadati</taxon>
        <taxon>Pseudomonadota</taxon>
        <taxon>Alphaproteobacteria</taxon>
        <taxon>Acetobacterales</taxon>
        <taxon>Roseomonadaceae</taxon>
        <taxon>Muricoccus</taxon>
    </lineage>
</organism>
<sequence length="221" mass="23200">MGAMNRLVALLLAALLSPLPTGPTRAQAAGGTETIGPWLLSCSLDRMTDQSSCRMLHREPVAPAAAGLAPLALEVEDRGGTLVPVVTARDLSLEGAARGALALAGTVQLRFPPNRLFELPCGLEGRSVVCAPREADRARAAAELPGADRALVRVTGFLLPEGQAMRDPVELRLTDTQAALARLRARQPEGTAPRPAAPGFWDLREMLSRLLALLGAPPSSP</sequence>
<dbReference type="AlphaFoldDB" id="A0A1M6MAV2"/>
<proteinExistence type="predicted"/>
<accession>A0A1M6MAV2</accession>
<gene>
    <name evidence="2" type="ORF">SAMN02745194_03412</name>
</gene>
<evidence type="ECO:0008006" key="4">
    <source>
        <dbReference type="Google" id="ProtNLM"/>
    </source>
</evidence>
<dbReference type="EMBL" id="FQZF01000021">
    <property type="protein sequence ID" value="SHJ80582.1"/>
    <property type="molecule type" value="Genomic_DNA"/>
</dbReference>
<keyword evidence="1" id="KW-0732">Signal</keyword>
<dbReference type="Proteomes" id="UP000184387">
    <property type="component" value="Unassembled WGS sequence"/>
</dbReference>
<feature type="signal peptide" evidence="1">
    <location>
        <begin position="1"/>
        <end position="28"/>
    </location>
</feature>
<evidence type="ECO:0000313" key="3">
    <source>
        <dbReference type="Proteomes" id="UP000184387"/>
    </source>
</evidence>
<reference evidence="2 3" key="1">
    <citation type="submission" date="2016-11" db="EMBL/GenBank/DDBJ databases">
        <authorList>
            <person name="Jaros S."/>
            <person name="Januszkiewicz K."/>
            <person name="Wedrychowicz H."/>
        </authorList>
    </citation>
    <scope>NUCLEOTIDE SEQUENCE [LARGE SCALE GENOMIC DNA]</scope>
    <source>
        <strain evidence="2 3">DSM 14916</strain>
    </source>
</reference>
<name>A0A1M6MAV2_9PROT</name>
<keyword evidence="3" id="KW-1185">Reference proteome</keyword>
<evidence type="ECO:0000256" key="1">
    <source>
        <dbReference type="SAM" id="SignalP"/>
    </source>
</evidence>
<evidence type="ECO:0000313" key="2">
    <source>
        <dbReference type="EMBL" id="SHJ80582.1"/>
    </source>
</evidence>